<dbReference type="Proteomes" id="UP001556367">
    <property type="component" value="Unassembled WGS sequence"/>
</dbReference>
<feature type="compositionally biased region" description="Polar residues" evidence="1">
    <location>
        <begin position="278"/>
        <end position="288"/>
    </location>
</feature>
<reference evidence="3" key="1">
    <citation type="submission" date="2024-06" db="EMBL/GenBank/DDBJ databases">
        <title>Multi-omics analyses provide insights into the biosynthesis of the anticancer antibiotic pleurotin in Hohenbuehelia grisea.</title>
        <authorList>
            <person name="Weaver J.A."/>
            <person name="Alberti F."/>
        </authorList>
    </citation>
    <scope>NUCLEOTIDE SEQUENCE [LARGE SCALE GENOMIC DNA]</scope>
    <source>
        <strain evidence="3">T-177</strain>
    </source>
</reference>
<evidence type="ECO:0000313" key="2">
    <source>
        <dbReference type="EMBL" id="KAL0946828.1"/>
    </source>
</evidence>
<keyword evidence="3" id="KW-1185">Reference proteome</keyword>
<sequence length="288" mass="32189">MASFAHRAFPPPSLSGVPVEYIIDQLHNLAHCYWNKPDTADCTIVVPIPHRSKNTHRFPPGALQMPGHSLGRRVSEPAFNQTPQLSMKLHVDYLAAHSTFLRALFCEASPIDLITSSESSTPSASSSSSTSPFNVPADRMPRLLPASTPAHPVLFLPVPDPSSFHLLIHWMYFGSTEYIAEALSDGSIQWEGIARNVEYLGLPADIKVFLGRWYGNWLHPERARAASDNPELDYDSDTAYDSDDEDECLTASDSDELEEDDDPKEELHRGRTRETRRLSSNVSWTESR</sequence>
<evidence type="ECO:0000313" key="3">
    <source>
        <dbReference type="Proteomes" id="UP001556367"/>
    </source>
</evidence>
<name>A0ABR3IU97_9AGAR</name>
<protein>
    <recommendedName>
        <fullName evidence="4">BTB domain-containing protein</fullName>
    </recommendedName>
</protein>
<feature type="region of interest" description="Disordered" evidence="1">
    <location>
        <begin position="225"/>
        <end position="288"/>
    </location>
</feature>
<feature type="compositionally biased region" description="Basic and acidic residues" evidence="1">
    <location>
        <begin position="265"/>
        <end position="277"/>
    </location>
</feature>
<proteinExistence type="predicted"/>
<evidence type="ECO:0000256" key="1">
    <source>
        <dbReference type="SAM" id="MobiDB-lite"/>
    </source>
</evidence>
<feature type="compositionally biased region" description="Acidic residues" evidence="1">
    <location>
        <begin position="230"/>
        <end position="264"/>
    </location>
</feature>
<gene>
    <name evidence="2" type="ORF">HGRIS_012997</name>
</gene>
<dbReference type="EMBL" id="JASNQZ010000015">
    <property type="protein sequence ID" value="KAL0946828.1"/>
    <property type="molecule type" value="Genomic_DNA"/>
</dbReference>
<accession>A0ABR3IU97</accession>
<evidence type="ECO:0008006" key="4">
    <source>
        <dbReference type="Google" id="ProtNLM"/>
    </source>
</evidence>
<comment type="caution">
    <text evidence="2">The sequence shown here is derived from an EMBL/GenBank/DDBJ whole genome shotgun (WGS) entry which is preliminary data.</text>
</comment>
<organism evidence="2 3">
    <name type="scientific">Hohenbuehelia grisea</name>
    <dbReference type="NCBI Taxonomy" id="104357"/>
    <lineage>
        <taxon>Eukaryota</taxon>
        <taxon>Fungi</taxon>
        <taxon>Dikarya</taxon>
        <taxon>Basidiomycota</taxon>
        <taxon>Agaricomycotina</taxon>
        <taxon>Agaricomycetes</taxon>
        <taxon>Agaricomycetidae</taxon>
        <taxon>Agaricales</taxon>
        <taxon>Pleurotineae</taxon>
        <taxon>Pleurotaceae</taxon>
        <taxon>Hohenbuehelia</taxon>
    </lineage>
</organism>